<keyword evidence="3" id="KW-1185">Reference proteome</keyword>
<name>A0A0W0RIF6_LEGBO</name>
<reference evidence="2 3" key="1">
    <citation type="submission" date="2015-11" db="EMBL/GenBank/DDBJ databases">
        <title>Genomic analysis of 38 Legionella species identifies large and diverse effector repertoires.</title>
        <authorList>
            <person name="Burstein D."/>
            <person name="Amaro F."/>
            <person name="Zusman T."/>
            <person name="Lifshitz Z."/>
            <person name="Cohen O."/>
            <person name="Gilbert J.A."/>
            <person name="Pupko T."/>
            <person name="Shuman H.A."/>
            <person name="Segal G."/>
        </authorList>
    </citation>
    <scope>NUCLEOTIDE SEQUENCE [LARGE SCALE GENOMIC DNA]</scope>
    <source>
        <strain evidence="2 3">WIGA</strain>
    </source>
</reference>
<sequence>MKENFLIYGSYGYTGNLIAQLSVQQGLKPILAGRDEEKLKRQANSLNLEYRVFDANDLEQTKNALKDLVVVLHCAGPFKYTYKNMALACLAVKTHYMDITGEVRVIEQLMTMNEHAKAAGIMLLPGSGFDVVPSDCLTAYLKQCLPDANHLVLAIGTFTKNNGLSISHGTAKTMMEDIPEGTLIRDNGSLKKVPFCWKTQFFDFGTSKKLLCATISWGDLASAWWSTQIPHIEIYMALPKKIIQLRSLINPFKRVLGWPPIKKYIMHKINQLPAGPTEKQRQNSIVKIYGEVSNEAGKKMAALMTTPNGYTLTALSTLMIIQHVLSGNAPIGFQTPSSAYTEDLVMKIPEVTRVMIQ</sequence>
<organism evidence="2 3">
    <name type="scientific">Legionella bozemanae</name>
    <name type="common">Fluoribacter bozemanae</name>
    <dbReference type="NCBI Taxonomy" id="447"/>
    <lineage>
        <taxon>Bacteria</taxon>
        <taxon>Pseudomonadati</taxon>
        <taxon>Pseudomonadota</taxon>
        <taxon>Gammaproteobacteria</taxon>
        <taxon>Legionellales</taxon>
        <taxon>Legionellaceae</taxon>
        <taxon>Legionella</taxon>
    </lineage>
</organism>
<dbReference type="GO" id="GO:0004754">
    <property type="term" value="F:saccharopine dehydrogenase (NAD+, L-lysine-forming) activity"/>
    <property type="evidence" value="ECO:0007669"/>
    <property type="project" value="UniProtKB-EC"/>
</dbReference>
<feature type="domain" description="Saccharopine dehydrogenase NADP binding" evidence="1">
    <location>
        <begin position="6"/>
        <end position="123"/>
    </location>
</feature>
<evidence type="ECO:0000259" key="1">
    <source>
        <dbReference type="Pfam" id="PF03435"/>
    </source>
</evidence>
<dbReference type="RefSeq" id="WP_058460033.1">
    <property type="nucleotide sequence ID" value="NZ_CAAAIY010000005.1"/>
</dbReference>
<dbReference type="PATRIC" id="fig|447.4.peg.2564"/>
<evidence type="ECO:0000313" key="2">
    <source>
        <dbReference type="EMBL" id="KTC70839.1"/>
    </source>
</evidence>
<dbReference type="InterPro" id="IPR005097">
    <property type="entry name" value="Sacchrp_dh_NADP-bd"/>
</dbReference>
<dbReference type="PANTHER" id="PTHR43781:SF1">
    <property type="entry name" value="SACCHAROPINE DEHYDROGENASE"/>
    <property type="match status" value="1"/>
</dbReference>
<dbReference type="PANTHER" id="PTHR43781">
    <property type="entry name" value="SACCHAROPINE DEHYDROGENASE"/>
    <property type="match status" value="1"/>
</dbReference>
<dbReference type="Pfam" id="PF03435">
    <property type="entry name" value="Sacchrp_dh_NADP"/>
    <property type="match status" value="1"/>
</dbReference>
<dbReference type="SUPFAM" id="SSF51735">
    <property type="entry name" value="NAD(P)-binding Rossmann-fold domains"/>
    <property type="match status" value="1"/>
</dbReference>
<comment type="caution">
    <text evidence="2">The sequence shown here is derived from an EMBL/GenBank/DDBJ whole genome shotgun (WGS) entry which is preliminary data.</text>
</comment>
<gene>
    <name evidence="2" type="primary">lys</name>
    <name evidence="2" type="ORF">Lboz_2416</name>
</gene>
<dbReference type="Proteomes" id="UP000054695">
    <property type="component" value="Unassembled WGS sequence"/>
</dbReference>
<dbReference type="OrthoDB" id="4420885at2"/>
<dbReference type="InterPro" id="IPR036291">
    <property type="entry name" value="NAD(P)-bd_dom_sf"/>
</dbReference>
<dbReference type="Gene3D" id="3.40.50.720">
    <property type="entry name" value="NAD(P)-binding Rossmann-like Domain"/>
    <property type="match status" value="1"/>
</dbReference>
<accession>A0A0W0RIF6</accession>
<dbReference type="EMBL" id="LNXU01000032">
    <property type="protein sequence ID" value="KTC70839.1"/>
    <property type="molecule type" value="Genomic_DNA"/>
</dbReference>
<evidence type="ECO:0000313" key="3">
    <source>
        <dbReference type="Proteomes" id="UP000054695"/>
    </source>
</evidence>
<dbReference type="AlphaFoldDB" id="A0A0W0RIF6"/>
<dbReference type="EC" id="1.5.1.7" evidence="2"/>
<protein>
    <submittedName>
        <fullName evidence="2">Saccharopine dehydrogenase</fullName>
        <ecNumber evidence="2">1.5.1.7</ecNumber>
    </submittedName>
</protein>
<dbReference type="STRING" id="447.Lboz_2416"/>
<proteinExistence type="predicted"/>
<keyword evidence="2" id="KW-0560">Oxidoreductase</keyword>